<keyword evidence="3" id="KW-1185">Reference proteome</keyword>
<gene>
    <name evidence="2" type="ORF">J2736_003046</name>
</gene>
<dbReference type="RefSeq" id="WP_310499413.1">
    <property type="nucleotide sequence ID" value="NZ_JAVDSB010000004.1"/>
</dbReference>
<protein>
    <submittedName>
        <fullName evidence="2">Sugar phosphate isomerase/epimerase</fullName>
    </submittedName>
</protein>
<feature type="domain" description="Xylose isomerase-like TIM barrel" evidence="1">
    <location>
        <begin position="21"/>
        <end position="252"/>
    </location>
</feature>
<dbReference type="InterPro" id="IPR050312">
    <property type="entry name" value="IolE/XylAMocC-like"/>
</dbReference>
<comment type="caution">
    <text evidence="2">The sequence shown here is derived from an EMBL/GenBank/DDBJ whole genome shotgun (WGS) entry which is preliminary data.</text>
</comment>
<dbReference type="InterPro" id="IPR013022">
    <property type="entry name" value="Xyl_isomerase-like_TIM-brl"/>
</dbReference>
<organism evidence="2 3">
    <name type="scientific">Paenibacillus qinlingensis</name>
    <dbReference type="NCBI Taxonomy" id="1837343"/>
    <lineage>
        <taxon>Bacteria</taxon>
        <taxon>Bacillati</taxon>
        <taxon>Bacillota</taxon>
        <taxon>Bacilli</taxon>
        <taxon>Bacillales</taxon>
        <taxon>Paenibacillaceae</taxon>
        <taxon>Paenibacillus</taxon>
    </lineage>
</organism>
<evidence type="ECO:0000313" key="3">
    <source>
        <dbReference type="Proteomes" id="UP001267290"/>
    </source>
</evidence>
<dbReference type="Pfam" id="PF01261">
    <property type="entry name" value="AP_endonuc_2"/>
    <property type="match status" value="1"/>
</dbReference>
<dbReference type="SUPFAM" id="SSF51658">
    <property type="entry name" value="Xylose isomerase-like"/>
    <property type="match status" value="1"/>
</dbReference>
<keyword evidence="2" id="KW-0413">Isomerase</keyword>
<evidence type="ECO:0000313" key="2">
    <source>
        <dbReference type="EMBL" id="MDR6551857.1"/>
    </source>
</evidence>
<dbReference type="Proteomes" id="UP001267290">
    <property type="component" value="Unassembled WGS sequence"/>
</dbReference>
<dbReference type="PANTHER" id="PTHR12110">
    <property type="entry name" value="HYDROXYPYRUVATE ISOMERASE"/>
    <property type="match status" value="1"/>
</dbReference>
<accession>A0ABU1NYF2</accession>
<name>A0ABU1NYF2_9BACL</name>
<evidence type="ECO:0000259" key="1">
    <source>
        <dbReference type="Pfam" id="PF01261"/>
    </source>
</evidence>
<dbReference type="GO" id="GO:0016853">
    <property type="term" value="F:isomerase activity"/>
    <property type="evidence" value="ECO:0007669"/>
    <property type="project" value="UniProtKB-KW"/>
</dbReference>
<dbReference type="EMBL" id="JAVDSB010000004">
    <property type="protein sequence ID" value="MDR6551857.1"/>
    <property type="molecule type" value="Genomic_DNA"/>
</dbReference>
<proteinExistence type="predicted"/>
<sequence length="279" mass="31699">MRRLACSTLPCEGWKLADIISFAKECGFAAMELREGPAWAVSTEMTLDERLMALQLFEESGIKVTDIGSNVCFNGSDRDQAMSQQFEKVAHLAHDLKAQGIRVFLGYFNNRRDKVVPAIHYEKVVDRIRLACDYAASLQVQVWLETHNEFATGKALRKLLDDVDRPNCAVIYDIIHPLEEGESPEETIALLGDQCAHIHMKDGVPFEDPMEINWTYTKVGEGVVPIVEIIHLLDEAGYQGYFSLEWETKWRKELQVPGMEPELIFPAYVAYMNDLSKLK</sequence>
<dbReference type="InterPro" id="IPR036237">
    <property type="entry name" value="Xyl_isomerase-like_sf"/>
</dbReference>
<reference evidence="2 3" key="1">
    <citation type="submission" date="2023-07" db="EMBL/GenBank/DDBJ databases">
        <title>Sorghum-associated microbial communities from plants grown in Nebraska, USA.</title>
        <authorList>
            <person name="Schachtman D."/>
        </authorList>
    </citation>
    <scope>NUCLEOTIDE SEQUENCE [LARGE SCALE GENOMIC DNA]</scope>
    <source>
        <strain evidence="2 3">CC258</strain>
    </source>
</reference>
<dbReference type="Gene3D" id="3.20.20.150">
    <property type="entry name" value="Divalent-metal-dependent TIM barrel enzymes"/>
    <property type="match status" value="1"/>
</dbReference>
<dbReference type="PANTHER" id="PTHR12110:SF41">
    <property type="entry name" value="INOSOSE DEHYDRATASE"/>
    <property type="match status" value="1"/>
</dbReference>